<protein>
    <submittedName>
        <fullName evidence="1">Uncharacterized protein</fullName>
    </submittedName>
</protein>
<organism evidence="1 2">
    <name type="scientific">Ephemerocybe angulata</name>
    <dbReference type="NCBI Taxonomy" id="980116"/>
    <lineage>
        <taxon>Eukaryota</taxon>
        <taxon>Fungi</taxon>
        <taxon>Dikarya</taxon>
        <taxon>Basidiomycota</taxon>
        <taxon>Agaricomycotina</taxon>
        <taxon>Agaricomycetes</taxon>
        <taxon>Agaricomycetidae</taxon>
        <taxon>Agaricales</taxon>
        <taxon>Agaricineae</taxon>
        <taxon>Psathyrellaceae</taxon>
        <taxon>Ephemerocybe</taxon>
    </lineage>
</organism>
<proteinExistence type="predicted"/>
<gene>
    <name evidence="1" type="ORF">DFP72DRAFT_862059</name>
</gene>
<evidence type="ECO:0000313" key="2">
    <source>
        <dbReference type="Proteomes" id="UP000521943"/>
    </source>
</evidence>
<dbReference type="EMBL" id="JACGCI010000238">
    <property type="protein sequence ID" value="KAF6741504.1"/>
    <property type="molecule type" value="Genomic_DNA"/>
</dbReference>
<dbReference type="AlphaFoldDB" id="A0A8H6H6V4"/>
<dbReference type="Proteomes" id="UP000521943">
    <property type="component" value="Unassembled WGS sequence"/>
</dbReference>
<reference evidence="1 2" key="1">
    <citation type="submission" date="2020-07" db="EMBL/GenBank/DDBJ databases">
        <title>Comparative genomics of pyrophilous fungi reveals a link between fire events and developmental genes.</title>
        <authorList>
            <consortium name="DOE Joint Genome Institute"/>
            <person name="Steindorff A.S."/>
            <person name="Carver A."/>
            <person name="Calhoun S."/>
            <person name="Stillman K."/>
            <person name="Liu H."/>
            <person name="Lipzen A."/>
            <person name="Pangilinan J."/>
            <person name="Labutti K."/>
            <person name="Bruns T.D."/>
            <person name="Grigoriev I.V."/>
        </authorList>
    </citation>
    <scope>NUCLEOTIDE SEQUENCE [LARGE SCALE GENOMIC DNA]</scope>
    <source>
        <strain evidence="1 2">CBS 144469</strain>
    </source>
</reference>
<comment type="caution">
    <text evidence="1">The sequence shown here is derived from an EMBL/GenBank/DDBJ whole genome shotgun (WGS) entry which is preliminary data.</text>
</comment>
<keyword evidence="2" id="KW-1185">Reference proteome</keyword>
<sequence length="382" mass="42446">MDMLTTAHTPRRAVDAARGSPPTAYRLRVQCTILGELTTSTSLCTFKYWYSGVRMTVLLKFELTMYTPTQHRLHKYKRVPSKYSESPCTAGASAPNDAHLRRKCARSPVTPRDLQYSASPWICISPDGTHPSVYHRRTRRVLRVLMEHVCPRRTYTCVPSETLDSHCTASPGITLECTPTTHTQKCAVDTVVLHCECEYRALCVSSDSIKQRRQRGYDPTRAVWCESRDSDGSGGPSISSDGIHICVQHVFAVEDSAPTVQCEFGDGHGYDGVGVQHCRRSPRVSSDGMPLRVQSGHVVGDSAPALYCECRDGDAHDGTQICLNCQRTPHIPFDSVPLRRPRTVDAFLLYCVCVVLQCKCGVLTFDVLHGAISRQRKDRVTG</sequence>
<accession>A0A8H6H6V4</accession>
<name>A0A8H6H6V4_9AGAR</name>
<evidence type="ECO:0000313" key="1">
    <source>
        <dbReference type="EMBL" id="KAF6741504.1"/>
    </source>
</evidence>